<dbReference type="Gene3D" id="3.30.420.10">
    <property type="entry name" value="Ribonuclease H-like superfamily/Ribonuclease H"/>
    <property type="match status" value="1"/>
</dbReference>
<evidence type="ECO:0000259" key="1">
    <source>
        <dbReference type="PROSITE" id="PS50994"/>
    </source>
</evidence>
<dbReference type="InterPro" id="IPR050951">
    <property type="entry name" value="Retrovirus_Pol_polyprotein"/>
</dbReference>
<sequence>MDWLIEHRVSLDCASKKVTLRIDENSEIVMIGECRDYLSNIISALVAEKLVWKGSKAYLAFVSDSIPAKLSIKDIRTIRDFSDVFPEDLSRVPPDREVEFGIDLLPGTAPMSIAPYRMAPKELAELKAQLQKLFDRGFIRPSVSPWGAPVLFVEKKDGMMRMCIDYQQLNKLKIKNKYLLPRIDDLFNQFYGASIEIEHGEHIRIVLQTLQEKQLYAKFSKCEFWLQEVSFLGHVVTAEGIQVDPKKIDTVVEWKQLKNVSKLCSFLVANALSHRPMLDLRTMFAHLSLMDDGSLLAELQIDYSLQKLVKLYVSEIVRLNGVPISIILYRDPRSTFQLSEKLYEAVGTQLDFSIAYYPQTDGQSEWVTQILEYMLRGCVIDFRGSWEDYLSLAKFAYNNNFLSSIQMAPYEALYGHKCCTHLCCIGSGDLVFLKVSPWKKVLRFGRKGKLSPRFIWPYHILKRVGPIAHQLELPPELD</sequence>
<reference evidence="3" key="1">
    <citation type="journal article" date="2019" name="Plant Biotechnol. J.">
        <title>Genome sequencing of the Australian wild diploid species Gossypium australe highlights disease resistance and delayed gland morphogenesis.</title>
        <authorList>
            <person name="Cai Y."/>
            <person name="Cai X."/>
            <person name="Wang Q."/>
            <person name="Wang P."/>
            <person name="Zhang Y."/>
            <person name="Cai C."/>
            <person name="Xu Y."/>
            <person name="Wang K."/>
            <person name="Zhou Z."/>
            <person name="Wang C."/>
            <person name="Geng S."/>
            <person name="Li B."/>
            <person name="Dong Q."/>
            <person name="Hou Y."/>
            <person name="Wang H."/>
            <person name="Ai P."/>
            <person name="Liu Z."/>
            <person name="Yi F."/>
            <person name="Sun M."/>
            <person name="An G."/>
            <person name="Cheng J."/>
            <person name="Zhang Y."/>
            <person name="Shi Q."/>
            <person name="Xie Y."/>
            <person name="Shi X."/>
            <person name="Chang Y."/>
            <person name="Huang F."/>
            <person name="Chen Y."/>
            <person name="Hong S."/>
            <person name="Mi L."/>
            <person name="Sun Q."/>
            <person name="Zhang L."/>
            <person name="Zhou B."/>
            <person name="Peng R."/>
            <person name="Zhang X."/>
            <person name="Liu F."/>
        </authorList>
    </citation>
    <scope>NUCLEOTIDE SEQUENCE [LARGE SCALE GENOMIC DNA]</scope>
    <source>
        <strain evidence="3">cv. PA1801</strain>
    </source>
</reference>
<dbReference type="PANTHER" id="PTHR37984">
    <property type="entry name" value="PROTEIN CBG26694"/>
    <property type="match status" value="1"/>
</dbReference>
<dbReference type="CDD" id="cd01647">
    <property type="entry name" value="RT_LTR"/>
    <property type="match status" value="1"/>
</dbReference>
<proteinExistence type="predicted"/>
<dbReference type="InterPro" id="IPR043502">
    <property type="entry name" value="DNA/RNA_pol_sf"/>
</dbReference>
<evidence type="ECO:0000313" key="2">
    <source>
        <dbReference type="EMBL" id="KAA3469050.1"/>
    </source>
</evidence>
<protein>
    <submittedName>
        <fullName evidence="2">Transposon Ty3-I Gag-Pol polyprotein</fullName>
    </submittedName>
</protein>
<dbReference type="Gene3D" id="3.10.10.10">
    <property type="entry name" value="HIV Type 1 Reverse Transcriptase, subunit A, domain 1"/>
    <property type="match status" value="1"/>
</dbReference>
<keyword evidence="3" id="KW-1185">Reference proteome</keyword>
<organism evidence="2 3">
    <name type="scientific">Gossypium australe</name>
    <dbReference type="NCBI Taxonomy" id="47621"/>
    <lineage>
        <taxon>Eukaryota</taxon>
        <taxon>Viridiplantae</taxon>
        <taxon>Streptophyta</taxon>
        <taxon>Embryophyta</taxon>
        <taxon>Tracheophyta</taxon>
        <taxon>Spermatophyta</taxon>
        <taxon>Magnoliopsida</taxon>
        <taxon>eudicotyledons</taxon>
        <taxon>Gunneridae</taxon>
        <taxon>Pentapetalae</taxon>
        <taxon>rosids</taxon>
        <taxon>malvids</taxon>
        <taxon>Malvales</taxon>
        <taxon>Malvaceae</taxon>
        <taxon>Malvoideae</taxon>
        <taxon>Gossypium</taxon>
    </lineage>
</organism>
<dbReference type="GO" id="GO:0015074">
    <property type="term" value="P:DNA integration"/>
    <property type="evidence" value="ECO:0007669"/>
    <property type="project" value="InterPro"/>
</dbReference>
<evidence type="ECO:0000313" key="3">
    <source>
        <dbReference type="Proteomes" id="UP000325315"/>
    </source>
</evidence>
<dbReference type="SUPFAM" id="SSF53098">
    <property type="entry name" value="Ribonuclease H-like"/>
    <property type="match status" value="1"/>
</dbReference>
<dbReference type="InterPro" id="IPR043128">
    <property type="entry name" value="Rev_trsase/Diguanyl_cyclase"/>
</dbReference>
<dbReference type="InterPro" id="IPR056924">
    <property type="entry name" value="SH3_Tf2-1"/>
</dbReference>
<comment type="caution">
    <text evidence="2">The sequence shown here is derived from an EMBL/GenBank/DDBJ whole genome shotgun (WGS) entry which is preliminary data.</text>
</comment>
<dbReference type="Proteomes" id="UP000325315">
    <property type="component" value="Unassembled WGS sequence"/>
</dbReference>
<dbReference type="InterPro" id="IPR001584">
    <property type="entry name" value="Integrase_cat-core"/>
</dbReference>
<dbReference type="PROSITE" id="PS50994">
    <property type="entry name" value="INTEGRASE"/>
    <property type="match status" value="1"/>
</dbReference>
<feature type="domain" description="Integrase catalytic" evidence="1">
    <location>
        <begin position="308"/>
        <end position="417"/>
    </location>
</feature>
<dbReference type="InterPro" id="IPR012337">
    <property type="entry name" value="RNaseH-like_sf"/>
</dbReference>
<dbReference type="AlphaFoldDB" id="A0A5B6VIK5"/>
<dbReference type="GO" id="GO:0003676">
    <property type="term" value="F:nucleic acid binding"/>
    <property type="evidence" value="ECO:0007669"/>
    <property type="project" value="InterPro"/>
</dbReference>
<dbReference type="Pfam" id="PF24626">
    <property type="entry name" value="SH3_Tf2-1"/>
    <property type="match status" value="1"/>
</dbReference>
<dbReference type="SUPFAM" id="SSF56672">
    <property type="entry name" value="DNA/RNA polymerases"/>
    <property type="match status" value="1"/>
</dbReference>
<dbReference type="EMBL" id="SMMG02000006">
    <property type="protein sequence ID" value="KAA3469050.1"/>
    <property type="molecule type" value="Genomic_DNA"/>
</dbReference>
<gene>
    <name evidence="2" type="ORF">EPI10_014883</name>
</gene>
<dbReference type="OrthoDB" id="437338at2759"/>
<name>A0A5B6VIK5_9ROSI</name>
<dbReference type="PANTHER" id="PTHR37984:SF5">
    <property type="entry name" value="PROTEIN NYNRIN-LIKE"/>
    <property type="match status" value="1"/>
</dbReference>
<dbReference type="Gene3D" id="3.30.70.270">
    <property type="match status" value="2"/>
</dbReference>
<accession>A0A5B6VIK5</accession>
<dbReference type="InterPro" id="IPR036397">
    <property type="entry name" value="RNaseH_sf"/>
</dbReference>